<dbReference type="InterPro" id="IPR029052">
    <property type="entry name" value="Metallo-depent_PP-like"/>
</dbReference>
<feature type="transmembrane region" description="Helical" evidence="2">
    <location>
        <begin position="6"/>
        <end position="27"/>
    </location>
</feature>
<protein>
    <submittedName>
        <fullName evidence="5">Metallophosphoesterase</fullName>
    </submittedName>
</protein>
<feature type="domain" description="Calcineurin-like phosphoesterase" evidence="3">
    <location>
        <begin position="170"/>
        <end position="329"/>
    </location>
</feature>
<evidence type="ECO:0000256" key="1">
    <source>
        <dbReference type="ARBA" id="ARBA00022729"/>
    </source>
</evidence>
<keyword evidence="6" id="KW-1185">Reference proteome</keyword>
<keyword evidence="2" id="KW-0812">Transmembrane</keyword>
<evidence type="ECO:0000313" key="5">
    <source>
        <dbReference type="EMBL" id="OMD45932.1"/>
    </source>
</evidence>
<dbReference type="Proteomes" id="UP000187412">
    <property type="component" value="Unassembled WGS sequence"/>
</dbReference>
<reference evidence="5 6" key="1">
    <citation type="submission" date="2016-10" db="EMBL/GenBank/DDBJ databases">
        <title>Paenibacillus species isolates.</title>
        <authorList>
            <person name="Beno S.M."/>
        </authorList>
    </citation>
    <scope>NUCLEOTIDE SEQUENCE [LARGE SCALE GENOMIC DNA]</scope>
    <source>
        <strain evidence="5 6">FSL H7-0744</strain>
    </source>
</reference>
<dbReference type="InterPro" id="IPR015914">
    <property type="entry name" value="PAPs_N"/>
</dbReference>
<sequence>MKDFKVLIIVVIIVVVLVLLALGLEWLKSERTARPGESTAPYDLVTTFKEDAETSRAFTWFTGAPGAEGRLEVVKGKSAAFTAGNVLKVQAIDSVIKTDDGKRGVHKAVVTGLEPGTLYTYRAGSGKEGEWSTAATFTTAEADSDSVTFINVTDSQGETAADFKLWGNTLDKAFQTFPAAKFIVHNGDLTEEPEDSGAWDDFFGNVQGWVPGIPLMPVTGNHDEVDGKAASFTSHFNLPDNGDPEAIAGTSYSFDYGPVHVTVLNTESHLKSQAKWLKKDLALTDKPWKIVALHRPAYGGNMYKKLEDWTEIFDKYGVDLVLQGHNHEYSRSYPLLAGKVVPEGGNSASTGGGTVYVVTNASGAKFNEKKEDQYYHQVHFQNNKQMYAGITVSGNTLTFQAYDVDGNKLDEFLLEH</sequence>
<dbReference type="PANTHER" id="PTHR45867">
    <property type="entry name" value="PURPLE ACID PHOSPHATASE"/>
    <property type="match status" value="1"/>
</dbReference>
<dbReference type="RefSeq" id="WP_076112157.1">
    <property type="nucleotide sequence ID" value="NZ_MPTB01000023.1"/>
</dbReference>
<dbReference type="EMBL" id="MPTB01000023">
    <property type="protein sequence ID" value="OMD45932.1"/>
    <property type="molecule type" value="Genomic_DNA"/>
</dbReference>
<dbReference type="PANTHER" id="PTHR45867:SF3">
    <property type="entry name" value="ACID PHOSPHATASE TYPE 7"/>
    <property type="match status" value="1"/>
</dbReference>
<evidence type="ECO:0000259" key="3">
    <source>
        <dbReference type="Pfam" id="PF00149"/>
    </source>
</evidence>
<comment type="caution">
    <text evidence="5">The sequence shown here is derived from an EMBL/GenBank/DDBJ whole genome shotgun (WGS) entry which is preliminary data.</text>
</comment>
<dbReference type="Gene3D" id="3.60.21.10">
    <property type="match status" value="1"/>
</dbReference>
<dbReference type="Gene3D" id="2.60.40.380">
    <property type="entry name" value="Purple acid phosphatase-like, N-terminal"/>
    <property type="match status" value="1"/>
</dbReference>
<keyword evidence="1" id="KW-0732">Signal</keyword>
<name>A0ABX3H666_PAEBO</name>
<keyword evidence="2" id="KW-1133">Transmembrane helix</keyword>
<accession>A0ABX3H666</accession>
<dbReference type="SUPFAM" id="SSF49363">
    <property type="entry name" value="Purple acid phosphatase, N-terminal domain"/>
    <property type="match status" value="1"/>
</dbReference>
<evidence type="ECO:0000259" key="4">
    <source>
        <dbReference type="Pfam" id="PF16656"/>
    </source>
</evidence>
<dbReference type="Pfam" id="PF00149">
    <property type="entry name" value="Metallophos"/>
    <property type="match status" value="1"/>
</dbReference>
<proteinExistence type="predicted"/>
<keyword evidence="2" id="KW-0472">Membrane</keyword>
<dbReference type="InterPro" id="IPR004843">
    <property type="entry name" value="Calcineurin-like_PHP"/>
</dbReference>
<dbReference type="Pfam" id="PF16656">
    <property type="entry name" value="Pur_ac_phosph_N"/>
    <property type="match status" value="1"/>
</dbReference>
<dbReference type="InterPro" id="IPR008963">
    <property type="entry name" value="Purple_acid_Pase-like_N"/>
</dbReference>
<gene>
    <name evidence="5" type="ORF">BSK56_18375</name>
</gene>
<organism evidence="5 6">
    <name type="scientific">Paenibacillus borealis</name>
    <dbReference type="NCBI Taxonomy" id="160799"/>
    <lineage>
        <taxon>Bacteria</taxon>
        <taxon>Bacillati</taxon>
        <taxon>Bacillota</taxon>
        <taxon>Bacilli</taxon>
        <taxon>Bacillales</taxon>
        <taxon>Paenibacillaceae</taxon>
        <taxon>Paenibacillus</taxon>
    </lineage>
</organism>
<evidence type="ECO:0000313" key="6">
    <source>
        <dbReference type="Proteomes" id="UP000187412"/>
    </source>
</evidence>
<dbReference type="SUPFAM" id="SSF56300">
    <property type="entry name" value="Metallo-dependent phosphatases"/>
    <property type="match status" value="1"/>
</dbReference>
<evidence type="ECO:0000256" key="2">
    <source>
        <dbReference type="SAM" id="Phobius"/>
    </source>
</evidence>
<feature type="domain" description="Purple acid phosphatase N-terminal" evidence="4">
    <location>
        <begin position="42"/>
        <end position="139"/>
    </location>
</feature>